<keyword evidence="4" id="KW-1185">Reference proteome</keyword>
<dbReference type="AlphaFoldDB" id="A0A917V2E5"/>
<keyword evidence="1" id="KW-0732">Signal</keyword>
<comment type="caution">
    <text evidence="3">The sequence shown here is derived from an EMBL/GenBank/DDBJ whole genome shotgun (WGS) entry which is preliminary data.</text>
</comment>
<gene>
    <name evidence="3" type="ORF">GCM10011322_04840</name>
</gene>
<dbReference type="Pfam" id="PF12849">
    <property type="entry name" value="PBP_like_2"/>
    <property type="match status" value="1"/>
</dbReference>
<dbReference type="InterPro" id="IPR052738">
    <property type="entry name" value="ABC-Tungstate_binding"/>
</dbReference>
<protein>
    <recommendedName>
        <fullName evidence="2">PBP domain-containing protein</fullName>
    </recommendedName>
</protein>
<feature type="signal peptide" evidence="1">
    <location>
        <begin position="1"/>
        <end position="22"/>
    </location>
</feature>
<dbReference type="Proteomes" id="UP000600449">
    <property type="component" value="Unassembled WGS sequence"/>
</dbReference>
<feature type="chain" id="PRO_5036858004" description="PBP domain-containing protein" evidence="1">
    <location>
        <begin position="23"/>
        <end position="253"/>
    </location>
</feature>
<evidence type="ECO:0000313" key="3">
    <source>
        <dbReference type="EMBL" id="GGK21218.1"/>
    </source>
</evidence>
<sequence length="253" mass="26552">MSRTVRAVLLAVLLVAPLSARAQVDGITFGLTTTQEASGVAAAIQAALAEQFPQTRFSYAVAGTSSTLRSLEEGFLPFAVTHNAAAEEALAAKGGHTRYPVFANDFLLVGPANADFECSDGIAACLGTIASRRLSFLSRGDRSGTHLYELSRWTAAGIDPETLDGYRVATGGAANSLRICSVQGCFTIADEATYDGGGYARLVEIARDPASNVYALMTSVEAETGELAPVVEWLRDALPALSTGYGYRELSAD</sequence>
<evidence type="ECO:0000259" key="2">
    <source>
        <dbReference type="Pfam" id="PF12849"/>
    </source>
</evidence>
<dbReference type="SUPFAM" id="SSF53850">
    <property type="entry name" value="Periplasmic binding protein-like II"/>
    <property type="match status" value="1"/>
</dbReference>
<dbReference type="EMBL" id="BMMF01000002">
    <property type="protein sequence ID" value="GGK21218.1"/>
    <property type="molecule type" value="Genomic_DNA"/>
</dbReference>
<organism evidence="3 4">
    <name type="scientific">Salinarimonas ramus</name>
    <dbReference type="NCBI Taxonomy" id="690164"/>
    <lineage>
        <taxon>Bacteria</taxon>
        <taxon>Pseudomonadati</taxon>
        <taxon>Pseudomonadota</taxon>
        <taxon>Alphaproteobacteria</taxon>
        <taxon>Hyphomicrobiales</taxon>
        <taxon>Salinarimonadaceae</taxon>
        <taxon>Salinarimonas</taxon>
    </lineage>
</organism>
<accession>A0A917V2E5</accession>
<proteinExistence type="predicted"/>
<evidence type="ECO:0000313" key="4">
    <source>
        <dbReference type="Proteomes" id="UP000600449"/>
    </source>
</evidence>
<dbReference type="InterPro" id="IPR024370">
    <property type="entry name" value="PBP_domain"/>
</dbReference>
<evidence type="ECO:0000256" key="1">
    <source>
        <dbReference type="SAM" id="SignalP"/>
    </source>
</evidence>
<dbReference type="PANTHER" id="PTHR37945:SF1">
    <property type="entry name" value="EXTRACELLULAR TUNGSTATE BINDING PROTEIN"/>
    <property type="match status" value="1"/>
</dbReference>
<dbReference type="PANTHER" id="PTHR37945">
    <property type="entry name" value="EXTRACELLULAR TUNGSTATE BINDING PROTEIN"/>
    <property type="match status" value="1"/>
</dbReference>
<name>A0A917V2E5_9HYPH</name>
<dbReference type="Gene3D" id="3.40.190.10">
    <property type="entry name" value="Periplasmic binding protein-like II"/>
    <property type="match status" value="2"/>
</dbReference>
<dbReference type="RefSeq" id="WP_188909182.1">
    <property type="nucleotide sequence ID" value="NZ_BMMF01000002.1"/>
</dbReference>
<feature type="domain" description="PBP" evidence="2">
    <location>
        <begin position="21"/>
        <end position="230"/>
    </location>
</feature>
<reference evidence="3 4" key="1">
    <citation type="journal article" date="2014" name="Int. J. Syst. Evol. Microbiol.">
        <title>Complete genome sequence of Corynebacterium casei LMG S-19264T (=DSM 44701T), isolated from a smear-ripened cheese.</title>
        <authorList>
            <consortium name="US DOE Joint Genome Institute (JGI-PGF)"/>
            <person name="Walter F."/>
            <person name="Albersmeier A."/>
            <person name="Kalinowski J."/>
            <person name="Ruckert C."/>
        </authorList>
    </citation>
    <scope>NUCLEOTIDE SEQUENCE [LARGE SCALE GENOMIC DNA]</scope>
    <source>
        <strain evidence="3 4">CGMCC 1.9161</strain>
    </source>
</reference>